<organism evidence="2 3">
    <name type="scientific">Tribonema minus</name>
    <dbReference type="NCBI Taxonomy" id="303371"/>
    <lineage>
        <taxon>Eukaryota</taxon>
        <taxon>Sar</taxon>
        <taxon>Stramenopiles</taxon>
        <taxon>Ochrophyta</taxon>
        <taxon>PX clade</taxon>
        <taxon>Xanthophyceae</taxon>
        <taxon>Tribonematales</taxon>
        <taxon>Tribonemataceae</taxon>
        <taxon>Tribonema</taxon>
    </lineage>
</organism>
<dbReference type="EMBL" id="JAFCMP010000323">
    <property type="protein sequence ID" value="KAG5181509.1"/>
    <property type="molecule type" value="Genomic_DNA"/>
</dbReference>
<evidence type="ECO:0000256" key="1">
    <source>
        <dbReference type="SAM" id="MobiDB-lite"/>
    </source>
</evidence>
<feature type="compositionally biased region" description="Basic and acidic residues" evidence="1">
    <location>
        <begin position="11"/>
        <end position="24"/>
    </location>
</feature>
<name>A0A836CDC7_9STRA</name>
<dbReference type="Proteomes" id="UP000664859">
    <property type="component" value="Unassembled WGS sequence"/>
</dbReference>
<dbReference type="AlphaFoldDB" id="A0A836CDC7"/>
<accession>A0A836CDC7</accession>
<evidence type="ECO:0000313" key="3">
    <source>
        <dbReference type="Proteomes" id="UP000664859"/>
    </source>
</evidence>
<reference evidence="2" key="1">
    <citation type="submission" date="2021-02" db="EMBL/GenBank/DDBJ databases">
        <title>First Annotated Genome of the Yellow-green Alga Tribonema minus.</title>
        <authorList>
            <person name="Mahan K.M."/>
        </authorList>
    </citation>
    <scope>NUCLEOTIDE SEQUENCE</scope>
    <source>
        <strain evidence="2">UTEX B ZZ1240</strain>
    </source>
</reference>
<evidence type="ECO:0000313" key="2">
    <source>
        <dbReference type="EMBL" id="KAG5181509.1"/>
    </source>
</evidence>
<feature type="region of interest" description="Disordered" evidence="1">
    <location>
        <begin position="1"/>
        <end position="24"/>
    </location>
</feature>
<gene>
    <name evidence="2" type="ORF">JKP88DRAFT_222392</name>
</gene>
<sequence>MVQEMQAQAPTEDHSTDSDRRRADLPDEVVAALTALRVSDRRPAAAATAPAIQPEAPGPIRRLLLLRSGLDVPSTQIALVLRALEASPQLLVKRGLLPQQALHQARQECRLTPIPPLRRQQRFRRLPGDGAATVDLRSQLARGTARRWTAEDL</sequence>
<comment type="caution">
    <text evidence="2">The sequence shown here is derived from an EMBL/GenBank/DDBJ whole genome shotgun (WGS) entry which is preliminary data.</text>
</comment>
<keyword evidence="3" id="KW-1185">Reference proteome</keyword>
<proteinExistence type="predicted"/>
<feature type="non-terminal residue" evidence="2">
    <location>
        <position position="153"/>
    </location>
</feature>
<protein>
    <submittedName>
        <fullName evidence="2">Uncharacterized protein</fullName>
    </submittedName>
</protein>